<organism evidence="2 3">
    <name type="scientific">Kitasatospora kazusensis</name>
    <dbReference type="NCBI Taxonomy" id="407974"/>
    <lineage>
        <taxon>Bacteria</taxon>
        <taxon>Bacillati</taxon>
        <taxon>Actinomycetota</taxon>
        <taxon>Actinomycetes</taxon>
        <taxon>Kitasatosporales</taxon>
        <taxon>Streptomycetaceae</taxon>
        <taxon>Kitasatospora</taxon>
    </lineage>
</organism>
<protein>
    <submittedName>
        <fullName evidence="2">Tat pathway signal protein</fullName>
    </submittedName>
</protein>
<feature type="region of interest" description="Disordered" evidence="1">
    <location>
        <begin position="80"/>
        <end position="100"/>
    </location>
</feature>
<dbReference type="InterPro" id="IPR011990">
    <property type="entry name" value="TPR-like_helical_dom_sf"/>
</dbReference>
<gene>
    <name evidence="2" type="ORF">GCM10009760_14700</name>
</gene>
<dbReference type="Proteomes" id="UP001422759">
    <property type="component" value="Unassembled WGS sequence"/>
</dbReference>
<reference evidence="3" key="1">
    <citation type="journal article" date="2019" name="Int. J. Syst. Evol. Microbiol.">
        <title>The Global Catalogue of Microorganisms (GCM) 10K type strain sequencing project: providing services to taxonomists for standard genome sequencing and annotation.</title>
        <authorList>
            <consortium name="The Broad Institute Genomics Platform"/>
            <consortium name="The Broad Institute Genome Sequencing Center for Infectious Disease"/>
            <person name="Wu L."/>
            <person name="Ma J."/>
        </authorList>
    </citation>
    <scope>NUCLEOTIDE SEQUENCE [LARGE SCALE GENOMIC DNA]</scope>
    <source>
        <strain evidence="3">JCM 14560</strain>
    </source>
</reference>
<keyword evidence="3" id="KW-1185">Reference proteome</keyword>
<proteinExistence type="predicted"/>
<dbReference type="RefSeq" id="WP_344462006.1">
    <property type="nucleotide sequence ID" value="NZ_BAAANT010000006.1"/>
</dbReference>
<dbReference type="SUPFAM" id="SSF48452">
    <property type="entry name" value="TPR-like"/>
    <property type="match status" value="1"/>
</dbReference>
<dbReference type="EMBL" id="BAAANT010000006">
    <property type="protein sequence ID" value="GAA2135789.1"/>
    <property type="molecule type" value="Genomic_DNA"/>
</dbReference>
<evidence type="ECO:0000313" key="2">
    <source>
        <dbReference type="EMBL" id="GAA2135789.1"/>
    </source>
</evidence>
<accession>A0ABP5KTA9</accession>
<name>A0ABP5KTA9_9ACTN</name>
<sequence>MAERHRPNAPLRALLGEARWTGEDLARAVNAAGEEAGLSLHYQRPSVAQWLAGGVPRRPVPELIAEALSRRLRRVVTPAAAGFPAAPRPPGQDRSPPDGADRLARLTAAVAVRGRPPSVAYSALDPTLDPTLDQYVPEEGLDPAAAPGRSLSQAHVRALREMGGVFSRADHLSGAGRVRPALTRYLSTTVSAWLRAGAPPAVRRDLLAAAAPLVYLCGFAHFDDGLHGHAQRYYRLAASLADEAGDRVGRAVALRALSVQAHQLRYRRRAYQLAEAAVSEGRYAEPRTRAFLYGQLAVAQASLGERQDALRHLGTAADELGRGAGRPQPLIGAYHEASLAHQRAVVVGHLGDLPGAVAALRESLRHRSAQENRSRALTLARLAELQLASGAVDAACLTWRQFLLCQGQLSSHRADRALVLMRAHTAPHRTHPAVRALLGLLPGPGRTG</sequence>
<evidence type="ECO:0000256" key="1">
    <source>
        <dbReference type="SAM" id="MobiDB-lite"/>
    </source>
</evidence>
<evidence type="ECO:0000313" key="3">
    <source>
        <dbReference type="Proteomes" id="UP001422759"/>
    </source>
</evidence>
<comment type="caution">
    <text evidence="2">The sequence shown here is derived from an EMBL/GenBank/DDBJ whole genome shotgun (WGS) entry which is preliminary data.</text>
</comment>